<dbReference type="PANTHER" id="PTHR12499">
    <property type="entry name" value="OPTIC ATROPHY 3 PROTEIN OPA3"/>
    <property type="match status" value="1"/>
</dbReference>
<dbReference type="PANTHER" id="PTHR12499:SF12">
    <property type="entry name" value="OS01G0753150 PROTEIN"/>
    <property type="match status" value="1"/>
</dbReference>
<dbReference type="STRING" id="4577.A0A1D6GBH7"/>
<gene>
    <name evidence="1" type="ORF">ZEAMMB73_Zm00001d012732</name>
</gene>
<proteinExistence type="predicted"/>
<dbReference type="InParanoid" id="A0A1D6GBH7"/>
<accession>A0A1D6GBH7</accession>
<evidence type="ECO:0000313" key="1">
    <source>
        <dbReference type="EMBL" id="AQL00440.1"/>
    </source>
</evidence>
<dbReference type="AlphaFoldDB" id="A0A1D6GBH7"/>
<dbReference type="Pfam" id="PF07047">
    <property type="entry name" value="OPA3"/>
    <property type="match status" value="2"/>
</dbReference>
<dbReference type="InterPro" id="IPR010754">
    <property type="entry name" value="OPA3-like"/>
</dbReference>
<reference evidence="1" key="1">
    <citation type="submission" date="2015-12" db="EMBL/GenBank/DDBJ databases">
        <title>Update maize B73 reference genome by single molecule sequencing technologies.</title>
        <authorList>
            <consortium name="Maize Genome Sequencing Project"/>
            <person name="Ware D."/>
        </authorList>
    </citation>
    <scope>NUCLEOTIDE SEQUENCE</scope>
    <source>
        <tissue evidence="1">Seedling</tissue>
    </source>
</reference>
<organism evidence="1">
    <name type="scientific">Zea mays</name>
    <name type="common">Maize</name>
    <dbReference type="NCBI Taxonomy" id="4577"/>
    <lineage>
        <taxon>Eukaryota</taxon>
        <taxon>Viridiplantae</taxon>
        <taxon>Streptophyta</taxon>
        <taxon>Embryophyta</taxon>
        <taxon>Tracheophyta</taxon>
        <taxon>Spermatophyta</taxon>
        <taxon>Magnoliopsida</taxon>
        <taxon>Liliopsida</taxon>
        <taxon>Poales</taxon>
        <taxon>Poaceae</taxon>
        <taxon>PACMAD clade</taxon>
        <taxon>Panicoideae</taxon>
        <taxon>Andropogonodae</taxon>
        <taxon>Andropogoneae</taxon>
        <taxon>Tripsacinae</taxon>
        <taxon>Zea</taxon>
    </lineage>
</organism>
<dbReference type="FunCoup" id="A0A1D6GBH7">
    <property type="interactions" value="1102"/>
</dbReference>
<protein>
    <submittedName>
        <fullName evidence="1">Optic atrophy 3 protein (OPA3)</fullName>
    </submittedName>
</protein>
<name>A0A1D6GBH7_MAIZE</name>
<dbReference type="EMBL" id="CM000784">
    <property type="protein sequence ID" value="AQL00440.1"/>
    <property type="molecule type" value="Genomic_DNA"/>
</dbReference>
<dbReference type="ExpressionAtlas" id="A0A1D6GBH7">
    <property type="expression patterns" value="baseline and differential"/>
</dbReference>
<sequence>MVLPLVKLGSLAFRTLSKPIAARLKYNAGIHPKFRGLIIGIAQANHRFTTNMQRRLYGRATDIHIRPLNEEKAIQAAADLLGELFVFSASVLGLHWSFSKTYFLTSATTPQALEMTSTDVDSHIISQVAGAAIIYEVQRSARSEARKEEARRLEIEGIKKREEQLALEVQIMKHKISEMERQYSKWTLPGLRGFGTAQAAAQPAGTQHPTAA</sequence>